<evidence type="ECO:0000313" key="8">
    <source>
        <dbReference type="EMBL" id="SQC20967.1"/>
    </source>
</evidence>
<evidence type="ECO:0000313" key="9">
    <source>
        <dbReference type="Proteomes" id="UP000250675"/>
    </source>
</evidence>
<dbReference type="GO" id="GO:0009279">
    <property type="term" value="C:cell outer membrane"/>
    <property type="evidence" value="ECO:0007669"/>
    <property type="project" value="UniProtKB-SubCell"/>
</dbReference>
<feature type="domain" description="OmpA-like" evidence="7">
    <location>
        <begin position="103"/>
        <end position="220"/>
    </location>
</feature>
<evidence type="ECO:0000256" key="4">
    <source>
        <dbReference type="PROSITE-ProRule" id="PRU00473"/>
    </source>
</evidence>
<gene>
    <name evidence="8" type="primary">yiaD</name>
    <name evidence="8" type="ORF">NCTC9645_01951</name>
</gene>
<protein>
    <submittedName>
        <fullName evidence="8">Outer membrane protein A</fullName>
    </submittedName>
</protein>
<dbReference type="NCBIfam" id="NF007804">
    <property type="entry name" value="PRK10510.1"/>
    <property type="match status" value="1"/>
</dbReference>
<dbReference type="PROSITE" id="PS51123">
    <property type="entry name" value="OMPA_2"/>
    <property type="match status" value="1"/>
</dbReference>
<dbReference type="InterPro" id="IPR006690">
    <property type="entry name" value="OMPA-like_CS"/>
</dbReference>
<feature type="chain" id="PRO_5016155208" evidence="6">
    <location>
        <begin position="18"/>
        <end position="310"/>
    </location>
</feature>
<keyword evidence="2 4" id="KW-0472">Membrane</keyword>
<dbReference type="Pfam" id="PF00691">
    <property type="entry name" value="OmpA"/>
    <property type="match status" value="1"/>
</dbReference>
<keyword evidence="5" id="KW-0812">Transmembrane</keyword>
<dbReference type="EMBL" id="UASO01000004">
    <property type="protein sequence ID" value="SQC20967.1"/>
    <property type="molecule type" value="Genomic_DNA"/>
</dbReference>
<dbReference type="AlphaFoldDB" id="A0A2X3D6F2"/>
<keyword evidence="5" id="KW-1133">Transmembrane helix</keyword>
<dbReference type="SUPFAM" id="SSF103088">
    <property type="entry name" value="OmpA-like"/>
    <property type="match status" value="1"/>
</dbReference>
<dbReference type="InterPro" id="IPR006664">
    <property type="entry name" value="OMP_bac"/>
</dbReference>
<name>A0A2X3D6F2_KLEPN</name>
<evidence type="ECO:0000256" key="3">
    <source>
        <dbReference type="ARBA" id="ARBA00023237"/>
    </source>
</evidence>
<evidence type="ECO:0000256" key="2">
    <source>
        <dbReference type="ARBA" id="ARBA00023136"/>
    </source>
</evidence>
<dbReference type="Gene3D" id="3.30.1330.60">
    <property type="entry name" value="OmpA-like domain"/>
    <property type="match status" value="1"/>
</dbReference>
<dbReference type="InterPro" id="IPR006665">
    <property type="entry name" value="OmpA-like"/>
</dbReference>
<dbReference type="PROSITE" id="PS01068">
    <property type="entry name" value="OMPA_1"/>
    <property type="match status" value="1"/>
</dbReference>
<evidence type="ECO:0000256" key="5">
    <source>
        <dbReference type="SAM" id="Phobius"/>
    </source>
</evidence>
<evidence type="ECO:0000256" key="1">
    <source>
        <dbReference type="ARBA" id="ARBA00004442"/>
    </source>
</evidence>
<feature type="transmembrane region" description="Helical" evidence="5">
    <location>
        <begin position="33"/>
        <end position="52"/>
    </location>
</feature>
<dbReference type="InterPro" id="IPR039567">
    <property type="entry name" value="Gly-zipper"/>
</dbReference>
<dbReference type="PANTHER" id="PTHR30329:SF21">
    <property type="entry name" value="LIPOPROTEIN YIAD-RELATED"/>
    <property type="match status" value="1"/>
</dbReference>
<sequence length="310" mass="32443">MKKRVLMIAALVSGTLAISGCTTNPYTGEREAGKSGIGAGIGSLVGAGVGALSSSKHDRGKGALIGAAAGAALGGGIGYYMDVQEAKLRDKMQGTGVSVTRNGDNIVLNMPNNVTFDSNSANLKPAGANTLTGVAMVLKEYEKTAVNVVGYTDSTGSKDLNMRLSQQRADSVASALITQGVAANRIRTTGMGPANPIASNSTAEGKAQNRRVEITLSPLPVSATSCRPAAALPGKMLDIAIFRAKVLADFQQRKPPWRKRRVQLSAMWRKPQRPAKPAFHVILTARSICFPTTCYHVLKKPLPNSTTAPA</sequence>
<dbReference type="PRINTS" id="PR01023">
    <property type="entry name" value="NAFLGMOTY"/>
</dbReference>
<reference evidence="8 9" key="1">
    <citation type="submission" date="2018-06" db="EMBL/GenBank/DDBJ databases">
        <authorList>
            <consortium name="Pathogen Informatics"/>
            <person name="Doyle S."/>
        </authorList>
    </citation>
    <scope>NUCLEOTIDE SEQUENCE [LARGE SCALE GENOMIC DNA]</scope>
    <source>
        <strain evidence="8 9">NCTC9645</strain>
    </source>
</reference>
<accession>A0A2X3D6F2</accession>
<dbReference type="PROSITE" id="PS51257">
    <property type="entry name" value="PROKAR_LIPOPROTEIN"/>
    <property type="match status" value="1"/>
</dbReference>
<dbReference type="CDD" id="cd07185">
    <property type="entry name" value="OmpA_C-like"/>
    <property type="match status" value="1"/>
</dbReference>
<proteinExistence type="predicted"/>
<keyword evidence="3" id="KW-0998">Cell outer membrane</keyword>
<dbReference type="PRINTS" id="PR01021">
    <property type="entry name" value="OMPADOMAIN"/>
</dbReference>
<dbReference type="PANTHER" id="PTHR30329">
    <property type="entry name" value="STATOR ELEMENT OF FLAGELLAR MOTOR COMPLEX"/>
    <property type="match status" value="1"/>
</dbReference>
<organism evidence="8 9">
    <name type="scientific">Klebsiella pneumoniae</name>
    <dbReference type="NCBI Taxonomy" id="573"/>
    <lineage>
        <taxon>Bacteria</taxon>
        <taxon>Pseudomonadati</taxon>
        <taxon>Pseudomonadota</taxon>
        <taxon>Gammaproteobacteria</taxon>
        <taxon>Enterobacterales</taxon>
        <taxon>Enterobacteriaceae</taxon>
        <taxon>Klebsiella/Raoultella group</taxon>
        <taxon>Klebsiella</taxon>
        <taxon>Klebsiella pneumoniae complex</taxon>
    </lineage>
</organism>
<dbReference type="Pfam" id="PF13488">
    <property type="entry name" value="Gly-zipper_Omp"/>
    <property type="match status" value="1"/>
</dbReference>
<dbReference type="InterPro" id="IPR050330">
    <property type="entry name" value="Bact_OuterMem_StrucFunc"/>
</dbReference>
<dbReference type="Proteomes" id="UP000250675">
    <property type="component" value="Unassembled WGS sequence"/>
</dbReference>
<feature type="transmembrane region" description="Helical" evidence="5">
    <location>
        <begin position="64"/>
        <end position="81"/>
    </location>
</feature>
<evidence type="ECO:0000259" key="7">
    <source>
        <dbReference type="PROSITE" id="PS51123"/>
    </source>
</evidence>
<keyword evidence="6" id="KW-0732">Signal</keyword>
<feature type="signal peptide" evidence="6">
    <location>
        <begin position="1"/>
        <end position="17"/>
    </location>
</feature>
<dbReference type="InterPro" id="IPR036737">
    <property type="entry name" value="OmpA-like_sf"/>
</dbReference>
<evidence type="ECO:0000256" key="6">
    <source>
        <dbReference type="SAM" id="SignalP"/>
    </source>
</evidence>
<comment type="subcellular location">
    <subcellularLocation>
        <location evidence="1">Cell outer membrane</location>
    </subcellularLocation>
</comment>